<dbReference type="Proteomes" id="UP001183794">
    <property type="component" value="Unassembled WGS sequence"/>
</dbReference>
<name>A0ABU2AYC3_9MICC</name>
<feature type="region of interest" description="Disordered" evidence="1">
    <location>
        <begin position="23"/>
        <end position="63"/>
    </location>
</feature>
<proteinExistence type="predicted"/>
<feature type="chain" id="PRO_5045291694" description="Lipoprotein" evidence="2">
    <location>
        <begin position="24"/>
        <end position="320"/>
    </location>
</feature>
<gene>
    <name evidence="3" type="ORF">J2S62_000605</name>
</gene>
<feature type="signal peptide" evidence="2">
    <location>
        <begin position="1"/>
        <end position="23"/>
    </location>
</feature>
<comment type="caution">
    <text evidence="3">The sequence shown here is derived from an EMBL/GenBank/DDBJ whole genome shotgun (WGS) entry which is preliminary data.</text>
</comment>
<protein>
    <recommendedName>
        <fullName evidence="5">Lipoprotein</fullName>
    </recommendedName>
</protein>
<evidence type="ECO:0000256" key="1">
    <source>
        <dbReference type="SAM" id="MobiDB-lite"/>
    </source>
</evidence>
<keyword evidence="4" id="KW-1185">Reference proteome</keyword>
<dbReference type="PROSITE" id="PS51257">
    <property type="entry name" value="PROKAR_LIPOPROTEIN"/>
    <property type="match status" value="1"/>
</dbReference>
<keyword evidence="2" id="KW-0732">Signal</keyword>
<evidence type="ECO:0008006" key="5">
    <source>
        <dbReference type="Google" id="ProtNLM"/>
    </source>
</evidence>
<evidence type="ECO:0000313" key="4">
    <source>
        <dbReference type="Proteomes" id="UP001183794"/>
    </source>
</evidence>
<accession>A0ABU2AYC3</accession>
<organism evidence="3 4">
    <name type="scientific">Enteractinococcus fodinae</name>
    <dbReference type="NCBI Taxonomy" id="684663"/>
    <lineage>
        <taxon>Bacteria</taxon>
        <taxon>Bacillati</taxon>
        <taxon>Actinomycetota</taxon>
        <taxon>Actinomycetes</taxon>
        <taxon>Micrococcales</taxon>
        <taxon>Micrococcaceae</taxon>
    </lineage>
</organism>
<evidence type="ECO:0000256" key="2">
    <source>
        <dbReference type="SAM" id="SignalP"/>
    </source>
</evidence>
<evidence type="ECO:0000313" key="3">
    <source>
        <dbReference type="EMBL" id="MDR7346348.1"/>
    </source>
</evidence>
<feature type="compositionally biased region" description="Pro residues" evidence="1">
    <location>
        <begin position="45"/>
        <end position="54"/>
    </location>
</feature>
<feature type="compositionally biased region" description="Low complexity" evidence="1">
    <location>
        <begin position="23"/>
        <end position="36"/>
    </location>
</feature>
<dbReference type="RefSeq" id="WP_310171249.1">
    <property type="nucleotide sequence ID" value="NZ_BAABHE010000002.1"/>
</dbReference>
<reference evidence="3 4" key="1">
    <citation type="submission" date="2023-07" db="EMBL/GenBank/DDBJ databases">
        <title>Sequencing the genomes of 1000 actinobacteria strains.</title>
        <authorList>
            <person name="Klenk H.-P."/>
        </authorList>
    </citation>
    <scope>NUCLEOTIDE SEQUENCE [LARGE SCALE GENOMIC DNA]</scope>
    <source>
        <strain evidence="3 4">DSM 22966</strain>
    </source>
</reference>
<sequence>MPRLPRAIAALMAAAVMFAGCSADPSAAPAESTPSSTGDNTAQPSPEPTPTPTEEPPELIGGGTELFPDKRFIALYGHPTYPELGALGEQGPEEAVERAKDLAEYYEKHTDAKIIPSFEIIVTMASAAPGNDGNYSAVVDFDDLDPYIEAAEEHDVYVVLDLQPGHNDFLTQAKLFEDYLKEPNVGLALDPEWRLAPGQVHMQQIGSVDAAEINETTEWLAELTAEHELPQKMVILHQFQLAMIQDREEINTDHSELAIVLHADGHGTAEQKLDTWEALQRDLPDDIYMAWKNFYRQDNPMFSPKETFEVEPKPWFVSYQ</sequence>
<dbReference type="EMBL" id="JAVDYJ010000001">
    <property type="protein sequence ID" value="MDR7346348.1"/>
    <property type="molecule type" value="Genomic_DNA"/>
</dbReference>